<evidence type="ECO:0000256" key="1">
    <source>
        <dbReference type="ARBA" id="ARBA00004123"/>
    </source>
</evidence>
<evidence type="ECO:0000313" key="5">
    <source>
        <dbReference type="EMBL" id="RZR73755.1"/>
    </source>
</evidence>
<reference evidence="5" key="1">
    <citation type="journal article" date="2018" name="Data Brief">
        <title>Genome sequence data from 17 accessions of Ensete ventricosum, a staple food crop for millions in Ethiopia.</title>
        <authorList>
            <person name="Yemataw Z."/>
            <person name="Muzemil S."/>
            <person name="Ambachew D."/>
            <person name="Tripathi L."/>
            <person name="Tesfaye K."/>
            <person name="Chala A."/>
            <person name="Farbos A."/>
            <person name="O'Neill P."/>
            <person name="Moore K."/>
            <person name="Grant M."/>
            <person name="Studholme D.J."/>
        </authorList>
    </citation>
    <scope>NUCLEOTIDE SEQUENCE [LARGE SCALE GENOMIC DNA]</scope>
    <source>
        <tissue evidence="5">Leaf</tissue>
    </source>
</reference>
<sequence>VATLFQNHQDLLEEFTHFLPDASATFAPHYPYSGRPFVRRDDRSSIMPAARHVHGDKRDRAYTSHADRDFSVDRPDTEHDRQRRLAEKEKDRKEDRDKRDREWDEKDMDHDSGDLGNTHPRRKHSSKRVDDSVAEPMQQGGDGADGIYSISASSFDDKNALKSKSSMILSSVV</sequence>
<feature type="compositionally biased region" description="Polar residues" evidence="4">
    <location>
        <begin position="162"/>
        <end position="173"/>
    </location>
</feature>
<gene>
    <name evidence="5" type="ORF">BHM03_00027938</name>
</gene>
<dbReference type="EMBL" id="KV876010">
    <property type="protein sequence ID" value="RZR73755.1"/>
    <property type="molecule type" value="Genomic_DNA"/>
</dbReference>
<evidence type="ECO:0000256" key="2">
    <source>
        <dbReference type="ARBA" id="ARBA00023242"/>
    </source>
</evidence>
<dbReference type="AlphaFoldDB" id="A0A445MHL5"/>
<accession>A0A445MHL5</accession>
<evidence type="ECO:0000256" key="4">
    <source>
        <dbReference type="SAM" id="MobiDB-lite"/>
    </source>
</evidence>
<dbReference type="Gene3D" id="1.20.1160.11">
    <property type="entry name" value="Paired amphipathic helix"/>
    <property type="match status" value="1"/>
</dbReference>
<dbReference type="Proteomes" id="UP000290560">
    <property type="component" value="Unassembled WGS sequence"/>
</dbReference>
<dbReference type="PROSITE" id="PS51477">
    <property type="entry name" value="PAH"/>
    <property type="match status" value="1"/>
</dbReference>
<dbReference type="InterPro" id="IPR036600">
    <property type="entry name" value="PAH_sf"/>
</dbReference>
<evidence type="ECO:0000256" key="3">
    <source>
        <dbReference type="PROSITE-ProRule" id="PRU00810"/>
    </source>
</evidence>
<dbReference type="GO" id="GO:0006355">
    <property type="term" value="P:regulation of DNA-templated transcription"/>
    <property type="evidence" value="ECO:0007669"/>
    <property type="project" value="InterPro"/>
</dbReference>
<proteinExistence type="predicted"/>
<keyword evidence="2 3" id="KW-0539">Nucleus</keyword>
<feature type="region of interest" description="Disordered" evidence="4">
    <location>
        <begin position="36"/>
        <end position="173"/>
    </location>
</feature>
<comment type="subcellular location">
    <subcellularLocation>
        <location evidence="1 3">Nucleus</location>
    </subcellularLocation>
</comment>
<name>A0A445MHL5_ENSVE</name>
<dbReference type="InterPro" id="IPR003822">
    <property type="entry name" value="PAH"/>
</dbReference>
<dbReference type="GO" id="GO:0005634">
    <property type="term" value="C:nucleus"/>
    <property type="evidence" value="ECO:0007669"/>
    <property type="project" value="UniProtKB-SubCell"/>
</dbReference>
<feature type="compositionally biased region" description="Basic and acidic residues" evidence="4">
    <location>
        <begin position="56"/>
        <end position="113"/>
    </location>
</feature>
<protein>
    <submittedName>
        <fullName evidence="5">Uncharacterized protein</fullName>
    </submittedName>
</protein>
<feature type="non-terminal residue" evidence="5">
    <location>
        <position position="1"/>
    </location>
</feature>
<organism evidence="5">
    <name type="scientific">Ensete ventricosum</name>
    <name type="common">Abyssinian banana</name>
    <name type="synonym">Musa ensete</name>
    <dbReference type="NCBI Taxonomy" id="4639"/>
    <lineage>
        <taxon>Eukaryota</taxon>
        <taxon>Viridiplantae</taxon>
        <taxon>Streptophyta</taxon>
        <taxon>Embryophyta</taxon>
        <taxon>Tracheophyta</taxon>
        <taxon>Spermatophyta</taxon>
        <taxon>Magnoliopsida</taxon>
        <taxon>Liliopsida</taxon>
        <taxon>Zingiberales</taxon>
        <taxon>Musaceae</taxon>
        <taxon>Ensete</taxon>
    </lineage>
</organism>